<feature type="transmembrane region" description="Helical" evidence="3">
    <location>
        <begin position="526"/>
        <end position="547"/>
    </location>
</feature>
<dbReference type="EMBL" id="JAGJCF010000021">
    <property type="protein sequence ID" value="MBP0617875.1"/>
    <property type="molecule type" value="Genomic_DNA"/>
</dbReference>
<name>A0ABS4BMH2_9HYPH</name>
<protein>
    <recommendedName>
        <fullName evidence="6">Capsule biosynthesis protein</fullName>
    </recommendedName>
</protein>
<evidence type="ECO:0000313" key="4">
    <source>
        <dbReference type="EMBL" id="MBP0617875.1"/>
    </source>
</evidence>
<feature type="coiled-coil region" evidence="1">
    <location>
        <begin position="341"/>
        <end position="458"/>
    </location>
</feature>
<feature type="compositionally biased region" description="Polar residues" evidence="2">
    <location>
        <begin position="16"/>
        <end position="31"/>
    </location>
</feature>
<feature type="compositionally biased region" description="Basic and acidic residues" evidence="2">
    <location>
        <begin position="57"/>
        <end position="68"/>
    </location>
</feature>
<feature type="region of interest" description="Disordered" evidence="2">
    <location>
        <begin position="1"/>
        <end position="177"/>
    </location>
</feature>
<keyword evidence="5" id="KW-1185">Reference proteome</keyword>
<accession>A0ABS4BMH2</accession>
<comment type="caution">
    <text evidence="4">The sequence shown here is derived from an EMBL/GenBank/DDBJ whole genome shotgun (WGS) entry which is preliminary data.</text>
</comment>
<sequence>MSSFVKRIRQKRASGPQGTALQRTGGSSTTAAKAFGEEPRSNAQSGSAPSGGVPRPDAARKPRGREKLTGLGKVLQSIESLDFQAFRARGNKTDDLQPQPKRGEPGAGRRGAARSSDGDARQFAPAEPQFSNAPQVDVAGRRGEVDFPTSPSLPASAPTSRSPAKTPRAPSTAESLELRPEAAGSIRRLDVIAEKTGGGRKPPWLFLGIFVLPVLVTAIYLVFFAADRYTTEASYIVRRGGATLSASSAIPGIGRSDDSSEAIAVYFKSRDAAEHLAKHIDLKTKLMHPSADFLTSYPGFFYDETNEGLFNAMEDAVDVEFDSDTGISTLYVTAFTPQDAKDLATALLTEAENLVNRMNDRATNDAIAFAKEIVKENENRVRGVQKRMTDFRNNESIIDPNAQSTAQLGLMTELSQQVTNVDTQIAQLRASAPKNPRLASLVEQRKALSSEVAEIRGELAGSDSSLAPKISAYENLALERDLAVQALTNAYVSLEEARQEAFANRLYLQTIATPNLPDRPSHPQPLFWTGVVALIFFGVWTVARTAFKETMEHST</sequence>
<dbReference type="Proteomes" id="UP000678276">
    <property type="component" value="Unassembled WGS sequence"/>
</dbReference>
<keyword evidence="3" id="KW-1133">Transmembrane helix</keyword>
<evidence type="ECO:0008006" key="6">
    <source>
        <dbReference type="Google" id="ProtNLM"/>
    </source>
</evidence>
<dbReference type="InterPro" id="IPR050445">
    <property type="entry name" value="Bact_polysacc_biosynth/exp"/>
</dbReference>
<reference evidence="4 5" key="1">
    <citation type="submission" date="2021-04" db="EMBL/GenBank/DDBJ databases">
        <title>Whole genome sequence of Jiella sp. KSK16Y-1.</title>
        <authorList>
            <person name="Tuo L."/>
        </authorList>
    </citation>
    <scope>NUCLEOTIDE SEQUENCE [LARGE SCALE GENOMIC DNA]</scope>
    <source>
        <strain evidence="4 5">KSK16Y-1</strain>
    </source>
</reference>
<evidence type="ECO:0000313" key="5">
    <source>
        <dbReference type="Proteomes" id="UP000678276"/>
    </source>
</evidence>
<keyword evidence="3" id="KW-0472">Membrane</keyword>
<keyword evidence="1" id="KW-0175">Coiled coil</keyword>
<feature type="transmembrane region" description="Helical" evidence="3">
    <location>
        <begin position="204"/>
        <end position="226"/>
    </location>
</feature>
<dbReference type="PANTHER" id="PTHR32309">
    <property type="entry name" value="TYROSINE-PROTEIN KINASE"/>
    <property type="match status" value="1"/>
</dbReference>
<proteinExistence type="predicted"/>
<dbReference type="RefSeq" id="WP_209597075.1">
    <property type="nucleotide sequence ID" value="NZ_JAGJCF010000021.1"/>
</dbReference>
<dbReference type="PANTHER" id="PTHR32309:SF13">
    <property type="entry name" value="FERRIC ENTEROBACTIN TRANSPORT PROTEIN FEPE"/>
    <property type="match status" value="1"/>
</dbReference>
<evidence type="ECO:0000256" key="3">
    <source>
        <dbReference type="SAM" id="Phobius"/>
    </source>
</evidence>
<organism evidence="4 5">
    <name type="scientific">Jiella mangrovi</name>
    <dbReference type="NCBI Taxonomy" id="2821407"/>
    <lineage>
        <taxon>Bacteria</taxon>
        <taxon>Pseudomonadati</taxon>
        <taxon>Pseudomonadota</taxon>
        <taxon>Alphaproteobacteria</taxon>
        <taxon>Hyphomicrobiales</taxon>
        <taxon>Aurantimonadaceae</taxon>
        <taxon>Jiella</taxon>
    </lineage>
</organism>
<evidence type="ECO:0000256" key="1">
    <source>
        <dbReference type="SAM" id="Coils"/>
    </source>
</evidence>
<feature type="compositionally biased region" description="Basic residues" evidence="2">
    <location>
        <begin position="1"/>
        <end position="12"/>
    </location>
</feature>
<feature type="compositionally biased region" description="Low complexity" evidence="2">
    <location>
        <begin position="148"/>
        <end position="167"/>
    </location>
</feature>
<evidence type="ECO:0000256" key="2">
    <source>
        <dbReference type="SAM" id="MobiDB-lite"/>
    </source>
</evidence>
<keyword evidence="3" id="KW-0812">Transmembrane</keyword>
<gene>
    <name evidence="4" type="ORF">J6595_20035</name>
</gene>